<dbReference type="PANTHER" id="PTHR28244">
    <property type="entry name" value="RNA POLYMERASE I-SPECIFIC TRANSCRIPTION INITIATION FACTOR RRN11"/>
    <property type="match status" value="1"/>
</dbReference>
<dbReference type="Proteomes" id="UP000053558">
    <property type="component" value="Unassembled WGS sequence"/>
</dbReference>
<dbReference type="PANTHER" id="PTHR28244:SF1">
    <property type="entry name" value="RNA POLYMERASE I-SPECIFIC TRANSCRIPTION INITIATION FACTOR RRN11"/>
    <property type="match status" value="1"/>
</dbReference>
<accession>A0A5M3MTR3</accession>
<dbReference type="OrthoDB" id="2159786at2759"/>
<organism evidence="1 2">
    <name type="scientific">Coniophora puteana (strain RWD-64-598)</name>
    <name type="common">Brown rot fungus</name>
    <dbReference type="NCBI Taxonomy" id="741705"/>
    <lineage>
        <taxon>Eukaryota</taxon>
        <taxon>Fungi</taxon>
        <taxon>Dikarya</taxon>
        <taxon>Basidiomycota</taxon>
        <taxon>Agaricomycotina</taxon>
        <taxon>Agaricomycetes</taxon>
        <taxon>Agaricomycetidae</taxon>
        <taxon>Boletales</taxon>
        <taxon>Coniophorineae</taxon>
        <taxon>Coniophoraceae</taxon>
        <taxon>Coniophora</taxon>
    </lineage>
</organism>
<proteinExistence type="predicted"/>
<name>A0A5M3MTR3_CONPW</name>
<dbReference type="GO" id="GO:0070860">
    <property type="term" value="C:RNA polymerase I core factor complex"/>
    <property type="evidence" value="ECO:0007669"/>
    <property type="project" value="TreeGrafter"/>
</dbReference>
<dbReference type="Pfam" id="PF04090">
    <property type="entry name" value="Rrn11"/>
    <property type="match status" value="1"/>
</dbReference>
<dbReference type="GO" id="GO:0001181">
    <property type="term" value="F:RNA polymerase I general transcription initiation factor activity"/>
    <property type="evidence" value="ECO:0007669"/>
    <property type="project" value="InterPro"/>
</dbReference>
<dbReference type="GO" id="GO:0001164">
    <property type="term" value="F:RNA polymerase I core promoter sequence-specific DNA binding"/>
    <property type="evidence" value="ECO:0007669"/>
    <property type="project" value="InterPro"/>
</dbReference>
<dbReference type="GO" id="GO:0042790">
    <property type="term" value="P:nucleolar large rRNA transcription by RNA polymerase I"/>
    <property type="evidence" value="ECO:0007669"/>
    <property type="project" value="TreeGrafter"/>
</dbReference>
<sequence length="204" mass="23817">MDTDDHQHIFLFSPGNEKKVINVRATHIRRLFDILHVSLQRGDSHRARHAWAILARCKEVDWKEKWRMSLRLLDSGATLQSNSRKTEFLRTIMLQSPNQREHILSELVIHLINAGKYRDALDELELYLPSFPYHDNAPLHVYAGLICVYMAQPDDSGDQNTCFNGDMLGRAQIYFERAKSLDSDNLVAKTFLERVRVLQTRWSR</sequence>
<protein>
    <submittedName>
        <fullName evidence="1">Uncharacterized protein</fullName>
    </submittedName>
</protein>
<gene>
    <name evidence="1" type="ORF">CONPUDRAFT_54664</name>
</gene>
<evidence type="ECO:0000313" key="2">
    <source>
        <dbReference type="Proteomes" id="UP000053558"/>
    </source>
</evidence>
<dbReference type="InterPro" id="IPR053029">
    <property type="entry name" value="RNA_pol_I-specific_init_factor"/>
</dbReference>
<keyword evidence="2" id="KW-1185">Reference proteome</keyword>
<evidence type="ECO:0000313" key="1">
    <source>
        <dbReference type="EMBL" id="EIW82065.1"/>
    </source>
</evidence>
<dbReference type="GeneID" id="19207686"/>
<dbReference type="RefSeq" id="XP_007767411.1">
    <property type="nucleotide sequence ID" value="XM_007769221.1"/>
</dbReference>
<dbReference type="OMA" id="WNIGLEI"/>
<dbReference type="GO" id="GO:0017025">
    <property type="term" value="F:TBP-class protein binding"/>
    <property type="evidence" value="ECO:0007669"/>
    <property type="project" value="TreeGrafter"/>
</dbReference>
<reference evidence="2" key="1">
    <citation type="journal article" date="2012" name="Science">
        <title>The Paleozoic origin of enzymatic lignin decomposition reconstructed from 31 fungal genomes.</title>
        <authorList>
            <person name="Floudas D."/>
            <person name="Binder M."/>
            <person name="Riley R."/>
            <person name="Barry K."/>
            <person name="Blanchette R.A."/>
            <person name="Henrissat B."/>
            <person name="Martinez A.T."/>
            <person name="Otillar R."/>
            <person name="Spatafora J.W."/>
            <person name="Yadav J.S."/>
            <person name="Aerts A."/>
            <person name="Benoit I."/>
            <person name="Boyd A."/>
            <person name="Carlson A."/>
            <person name="Copeland A."/>
            <person name="Coutinho P.M."/>
            <person name="de Vries R.P."/>
            <person name="Ferreira P."/>
            <person name="Findley K."/>
            <person name="Foster B."/>
            <person name="Gaskell J."/>
            <person name="Glotzer D."/>
            <person name="Gorecki P."/>
            <person name="Heitman J."/>
            <person name="Hesse C."/>
            <person name="Hori C."/>
            <person name="Igarashi K."/>
            <person name="Jurgens J.A."/>
            <person name="Kallen N."/>
            <person name="Kersten P."/>
            <person name="Kohler A."/>
            <person name="Kuees U."/>
            <person name="Kumar T.K.A."/>
            <person name="Kuo A."/>
            <person name="LaButti K."/>
            <person name="Larrondo L.F."/>
            <person name="Lindquist E."/>
            <person name="Ling A."/>
            <person name="Lombard V."/>
            <person name="Lucas S."/>
            <person name="Lundell T."/>
            <person name="Martin R."/>
            <person name="McLaughlin D.J."/>
            <person name="Morgenstern I."/>
            <person name="Morin E."/>
            <person name="Murat C."/>
            <person name="Nagy L.G."/>
            <person name="Nolan M."/>
            <person name="Ohm R.A."/>
            <person name="Patyshakuliyeva A."/>
            <person name="Rokas A."/>
            <person name="Ruiz-Duenas F.J."/>
            <person name="Sabat G."/>
            <person name="Salamov A."/>
            <person name="Samejima M."/>
            <person name="Schmutz J."/>
            <person name="Slot J.C."/>
            <person name="St John F."/>
            <person name="Stenlid J."/>
            <person name="Sun H."/>
            <person name="Sun S."/>
            <person name="Syed K."/>
            <person name="Tsang A."/>
            <person name="Wiebenga A."/>
            <person name="Young D."/>
            <person name="Pisabarro A."/>
            <person name="Eastwood D.C."/>
            <person name="Martin F."/>
            <person name="Cullen D."/>
            <person name="Grigoriev I.V."/>
            <person name="Hibbett D.S."/>
        </authorList>
    </citation>
    <scope>NUCLEOTIDE SEQUENCE [LARGE SCALE GENOMIC DNA]</scope>
    <source>
        <strain evidence="2">RWD-64-598 SS2</strain>
    </source>
</reference>
<comment type="caution">
    <text evidence="1">The sequence shown here is derived from an EMBL/GenBank/DDBJ whole genome shotgun (WGS) entry which is preliminary data.</text>
</comment>
<dbReference type="InterPro" id="IPR007224">
    <property type="entry name" value="TIF_Rrn11"/>
</dbReference>
<dbReference type="AlphaFoldDB" id="A0A5M3MTR3"/>
<dbReference type="EMBL" id="JH711577">
    <property type="protein sequence ID" value="EIW82065.1"/>
    <property type="molecule type" value="Genomic_DNA"/>
</dbReference>
<dbReference type="KEGG" id="cput:CONPUDRAFT_54664"/>